<evidence type="ECO:0000313" key="9">
    <source>
        <dbReference type="Proteomes" id="UP001205919"/>
    </source>
</evidence>
<evidence type="ECO:0000313" key="8">
    <source>
        <dbReference type="EMBL" id="MCQ4814541.1"/>
    </source>
</evidence>
<feature type="transmembrane region" description="Helical" evidence="6">
    <location>
        <begin position="205"/>
        <end position="231"/>
    </location>
</feature>
<sequence>MRKDRTVIGLNLPAFLMMIGVGMIVALFPQRIIDFDGDGRRVGYVASMFALSYIAFQVPVGALADRFGFKRFIALGYLLCFFAGLGYYFSSGSIMIFLGRLIQGAGEAPVWALAPALLSVKFSSDKGSAIGLYNAICYVGLTAGPILSVFLINRWRYENMFLLYAFACLAGAVLTLWLVEDVRPNGESPGKVDFSGVREMTRDGAALLTLIGITVYGAGYGVFVTALPVFLMSEKCFGHSLVSAFFSLFYIAISIAQLTTGRASDRFGPSRFMALGLLFAAIGTAAAPFLFSIRLLAALTLASAGLGVFYLASMIFLNETVDERLKGTISGAYYLFFGVGLCFGPPLFSLVMGMVGCANSLICLAALFAAFSAIMAAGLRRFGR</sequence>
<dbReference type="Pfam" id="PF07690">
    <property type="entry name" value="MFS_1"/>
    <property type="match status" value="1"/>
</dbReference>
<evidence type="ECO:0000256" key="2">
    <source>
        <dbReference type="ARBA" id="ARBA00022475"/>
    </source>
</evidence>
<proteinExistence type="predicted"/>
<feature type="domain" description="Major facilitator superfamily (MFS) profile" evidence="7">
    <location>
        <begin position="6"/>
        <end position="384"/>
    </location>
</feature>
<feature type="transmembrane region" description="Helical" evidence="6">
    <location>
        <begin position="297"/>
        <end position="317"/>
    </location>
</feature>
<dbReference type="Proteomes" id="UP001205919">
    <property type="component" value="Unassembled WGS sequence"/>
</dbReference>
<keyword evidence="3 6" id="KW-0812">Transmembrane</keyword>
<dbReference type="PANTHER" id="PTHR43124:SF3">
    <property type="entry name" value="CHLORAMPHENICOL EFFLUX PUMP RV0191"/>
    <property type="match status" value="1"/>
</dbReference>
<dbReference type="InterPro" id="IPR036259">
    <property type="entry name" value="MFS_trans_sf"/>
</dbReference>
<feature type="transmembrane region" description="Helical" evidence="6">
    <location>
        <begin position="272"/>
        <end position="291"/>
    </location>
</feature>
<keyword evidence="5 6" id="KW-0472">Membrane</keyword>
<dbReference type="GO" id="GO:0005886">
    <property type="term" value="C:plasma membrane"/>
    <property type="evidence" value="ECO:0007669"/>
    <property type="project" value="UniProtKB-SubCell"/>
</dbReference>
<reference evidence="8 9" key="1">
    <citation type="submission" date="2022-06" db="EMBL/GenBank/DDBJ databases">
        <title>Isolation of gut microbiota from human fecal samples.</title>
        <authorList>
            <person name="Pamer E.G."/>
            <person name="Barat B."/>
            <person name="Waligurski E."/>
            <person name="Medina S."/>
            <person name="Paddock L."/>
            <person name="Mostad J."/>
        </authorList>
    </citation>
    <scope>NUCLEOTIDE SEQUENCE [LARGE SCALE GENOMIC DNA]</scope>
    <source>
        <strain evidence="8 9">DFI.9.90</strain>
    </source>
</reference>
<accession>A0AAW5K1M9</accession>
<organism evidence="8 9">
    <name type="scientific">Cloacibacillus evryensis</name>
    <dbReference type="NCBI Taxonomy" id="508460"/>
    <lineage>
        <taxon>Bacteria</taxon>
        <taxon>Thermotogati</taxon>
        <taxon>Synergistota</taxon>
        <taxon>Synergistia</taxon>
        <taxon>Synergistales</taxon>
        <taxon>Synergistaceae</taxon>
        <taxon>Cloacibacillus</taxon>
    </lineage>
</organism>
<feature type="transmembrane region" description="Helical" evidence="6">
    <location>
        <begin position="72"/>
        <end position="89"/>
    </location>
</feature>
<feature type="transmembrane region" description="Helical" evidence="6">
    <location>
        <begin position="358"/>
        <end position="379"/>
    </location>
</feature>
<dbReference type="GO" id="GO:0022857">
    <property type="term" value="F:transmembrane transporter activity"/>
    <property type="evidence" value="ECO:0007669"/>
    <property type="project" value="InterPro"/>
</dbReference>
<evidence type="ECO:0000256" key="1">
    <source>
        <dbReference type="ARBA" id="ARBA00004651"/>
    </source>
</evidence>
<evidence type="ECO:0000259" key="7">
    <source>
        <dbReference type="PROSITE" id="PS50850"/>
    </source>
</evidence>
<dbReference type="PANTHER" id="PTHR43124">
    <property type="entry name" value="PURINE EFFLUX PUMP PBUE"/>
    <property type="match status" value="1"/>
</dbReference>
<keyword evidence="2" id="KW-1003">Cell membrane</keyword>
<dbReference type="CDD" id="cd17325">
    <property type="entry name" value="MFS_MdtG_SLC18_like"/>
    <property type="match status" value="1"/>
</dbReference>
<protein>
    <submittedName>
        <fullName evidence="8">MFS transporter</fullName>
    </submittedName>
</protein>
<gene>
    <name evidence="8" type="ORF">NE630_08890</name>
</gene>
<dbReference type="InterPro" id="IPR050189">
    <property type="entry name" value="MFS_Efflux_Transporters"/>
</dbReference>
<dbReference type="AlphaFoldDB" id="A0AAW5K1M9"/>
<comment type="subcellular location">
    <subcellularLocation>
        <location evidence="1">Cell membrane</location>
        <topology evidence="1">Multi-pass membrane protein</topology>
    </subcellularLocation>
</comment>
<keyword evidence="4 6" id="KW-1133">Transmembrane helix</keyword>
<feature type="transmembrane region" description="Helical" evidence="6">
    <location>
        <begin position="41"/>
        <end position="60"/>
    </location>
</feature>
<evidence type="ECO:0000256" key="4">
    <source>
        <dbReference type="ARBA" id="ARBA00022989"/>
    </source>
</evidence>
<evidence type="ECO:0000256" key="6">
    <source>
        <dbReference type="SAM" id="Phobius"/>
    </source>
</evidence>
<feature type="transmembrane region" description="Helical" evidence="6">
    <location>
        <begin position="7"/>
        <end position="29"/>
    </location>
</feature>
<feature type="transmembrane region" description="Helical" evidence="6">
    <location>
        <begin position="161"/>
        <end position="179"/>
    </location>
</feature>
<keyword evidence="9" id="KW-1185">Reference proteome</keyword>
<dbReference type="InterPro" id="IPR011701">
    <property type="entry name" value="MFS"/>
</dbReference>
<dbReference type="PROSITE" id="PS50850">
    <property type="entry name" value="MFS"/>
    <property type="match status" value="1"/>
</dbReference>
<comment type="caution">
    <text evidence="8">The sequence shown here is derived from an EMBL/GenBank/DDBJ whole genome shotgun (WGS) entry which is preliminary data.</text>
</comment>
<evidence type="ECO:0000256" key="5">
    <source>
        <dbReference type="ARBA" id="ARBA00023136"/>
    </source>
</evidence>
<name>A0AAW5K1M9_9BACT</name>
<feature type="transmembrane region" description="Helical" evidence="6">
    <location>
        <begin position="132"/>
        <end position="155"/>
    </location>
</feature>
<dbReference type="RefSeq" id="WP_256181948.1">
    <property type="nucleotide sequence ID" value="NZ_DBEWVB010000080.1"/>
</dbReference>
<feature type="transmembrane region" description="Helical" evidence="6">
    <location>
        <begin position="237"/>
        <end position="260"/>
    </location>
</feature>
<dbReference type="InterPro" id="IPR020846">
    <property type="entry name" value="MFS_dom"/>
</dbReference>
<dbReference type="SUPFAM" id="SSF103473">
    <property type="entry name" value="MFS general substrate transporter"/>
    <property type="match status" value="1"/>
</dbReference>
<evidence type="ECO:0000256" key="3">
    <source>
        <dbReference type="ARBA" id="ARBA00022692"/>
    </source>
</evidence>
<dbReference type="EMBL" id="JANFYT010000016">
    <property type="protein sequence ID" value="MCQ4814541.1"/>
    <property type="molecule type" value="Genomic_DNA"/>
</dbReference>
<dbReference type="Gene3D" id="1.20.1250.20">
    <property type="entry name" value="MFS general substrate transporter like domains"/>
    <property type="match status" value="1"/>
</dbReference>
<feature type="transmembrane region" description="Helical" evidence="6">
    <location>
        <begin position="329"/>
        <end position="352"/>
    </location>
</feature>